<gene>
    <name evidence="2" type="ORF">LKD22_11230</name>
</gene>
<comment type="caution">
    <text evidence="2">The sequence shown here is derived from an EMBL/GenBank/DDBJ whole genome shotgun (WGS) entry which is preliminary data.</text>
</comment>
<dbReference type="GeneID" id="98659266"/>
<keyword evidence="3" id="KW-1185">Reference proteome</keyword>
<protein>
    <submittedName>
        <fullName evidence="2">Stage II sporulation protein P</fullName>
    </submittedName>
</protein>
<accession>A0AAW4W2T0</accession>
<proteinExistence type="predicted"/>
<dbReference type="Proteomes" id="UP001298753">
    <property type="component" value="Unassembled WGS sequence"/>
</dbReference>
<dbReference type="AlphaFoldDB" id="A0AAW4W2T0"/>
<reference evidence="2 3" key="1">
    <citation type="submission" date="2021-10" db="EMBL/GenBank/DDBJ databases">
        <title>Anaerobic single-cell dispensing facilitates the cultivation of human gut bacteria.</title>
        <authorList>
            <person name="Afrizal A."/>
        </authorList>
    </citation>
    <scope>NUCLEOTIDE SEQUENCE [LARGE SCALE GENOMIC DNA]</scope>
    <source>
        <strain evidence="2 3">CLA-AA-H270</strain>
    </source>
</reference>
<dbReference type="NCBIfam" id="TIGR02867">
    <property type="entry name" value="spore_II_P"/>
    <property type="match status" value="1"/>
</dbReference>
<dbReference type="Pfam" id="PF07454">
    <property type="entry name" value="SpoIIP"/>
    <property type="match status" value="1"/>
</dbReference>
<name>A0AAW4W2T0_9FIRM</name>
<evidence type="ECO:0000313" key="3">
    <source>
        <dbReference type="Proteomes" id="UP001298753"/>
    </source>
</evidence>
<feature type="region of interest" description="Disordered" evidence="1">
    <location>
        <begin position="79"/>
        <end position="104"/>
    </location>
</feature>
<dbReference type="RefSeq" id="WP_227601130.1">
    <property type="nucleotide sequence ID" value="NZ_DBFYXB010000012.1"/>
</dbReference>
<organism evidence="2 3">
    <name type="scientific">Agathobaculum butyriciproducens</name>
    <dbReference type="NCBI Taxonomy" id="1628085"/>
    <lineage>
        <taxon>Bacteria</taxon>
        <taxon>Bacillati</taxon>
        <taxon>Bacillota</taxon>
        <taxon>Clostridia</taxon>
        <taxon>Eubacteriales</taxon>
        <taxon>Butyricicoccaceae</taxon>
        <taxon>Agathobaculum</taxon>
    </lineage>
</organism>
<dbReference type="InterPro" id="IPR010897">
    <property type="entry name" value="Spore_II_P"/>
</dbReference>
<sequence length="355" mass="38854">MKRRKHQKFRSRGGIRLPAAITLCLALSLLIFSRAGGEPIAQKALTGLARNSGFVTRAMALEFGVSPEDTAEVYTPRTAAAARDEQAENPLAESTYVPSSDTENDNPVLSAADKAATVSINNETSYDADAADCLAADEHFSADGDGPQVLIYHTHGSESYTPDAAFPYTPTETERTTDTNYNVVRVGDELQKVLENNGIEAVHIREIFDSPVYTGAYDRSLAVVEDTLAEYPSITTVIDVHRDSILTDDGRAYKTSCTINGEETAQLMLVVGTDDGGLYHPDWQENLNRAASLQYRLNRTYPTLMRPLNLRTQRFNQHATHSAFLVEVGSSGNTMTEALKGIRLFGEVLSDELLN</sequence>
<evidence type="ECO:0000256" key="1">
    <source>
        <dbReference type="SAM" id="MobiDB-lite"/>
    </source>
</evidence>
<dbReference type="EMBL" id="JAJEPX010000046">
    <property type="protein sequence ID" value="MCC2177688.1"/>
    <property type="molecule type" value="Genomic_DNA"/>
</dbReference>
<evidence type="ECO:0000313" key="2">
    <source>
        <dbReference type="EMBL" id="MCC2177688.1"/>
    </source>
</evidence>